<dbReference type="AlphaFoldDB" id="A0A2P5DER8"/>
<comment type="caution">
    <text evidence="1">The sequence shown here is derived from an EMBL/GenBank/DDBJ whole genome shotgun (WGS) entry which is preliminary data.</text>
</comment>
<name>A0A2P5DER8_TREOI</name>
<evidence type="ECO:0000313" key="2">
    <source>
        <dbReference type="Proteomes" id="UP000237000"/>
    </source>
</evidence>
<reference evidence="2" key="1">
    <citation type="submission" date="2016-06" db="EMBL/GenBank/DDBJ databases">
        <title>Parallel loss of symbiosis genes in relatives of nitrogen-fixing non-legume Parasponia.</title>
        <authorList>
            <person name="Van Velzen R."/>
            <person name="Holmer R."/>
            <person name="Bu F."/>
            <person name="Rutten L."/>
            <person name="Van Zeijl A."/>
            <person name="Liu W."/>
            <person name="Santuari L."/>
            <person name="Cao Q."/>
            <person name="Sharma T."/>
            <person name="Shen D."/>
            <person name="Roswanjaya Y."/>
            <person name="Wardhani T."/>
            <person name="Kalhor M.S."/>
            <person name="Jansen J."/>
            <person name="Van den Hoogen J."/>
            <person name="Gungor B."/>
            <person name="Hartog M."/>
            <person name="Hontelez J."/>
            <person name="Verver J."/>
            <person name="Yang W.-C."/>
            <person name="Schijlen E."/>
            <person name="Repin R."/>
            <person name="Schilthuizen M."/>
            <person name="Schranz E."/>
            <person name="Heidstra R."/>
            <person name="Miyata K."/>
            <person name="Fedorova E."/>
            <person name="Kohlen W."/>
            <person name="Bisseling T."/>
            <person name="Smit S."/>
            <person name="Geurts R."/>
        </authorList>
    </citation>
    <scope>NUCLEOTIDE SEQUENCE [LARGE SCALE GENOMIC DNA]</scope>
    <source>
        <strain evidence="2">cv. RG33-2</strain>
    </source>
</reference>
<organism evidence="1 2">
    <name type="scientific">Trema orientale</name>
    <name type="common">Charcoal tree</name>
    <name type="synonym">Celtis orientalis</name>
    <dbReference type="NCBI Taxonomy" id="63057"/>
    <lineage>
        <taxon>Eukaryota</taxon>
        <taxon>Viridiplantae</taxon>
        <taxon>Streptophyta</taxon>
        <taxon>Embryophyta</taxon>
        <taxon>Tracheophyta</taxon>
        <taxon>Spermatophyta</taxon>
        <taxon>Magnoliopsida</taxon>
        <taxon>eudicotyledons</taxon>
        <taxon>Gunneridae</taxon>
        <taxon>Pentapetalae</taxon>
        <taxon>rosids</taxon>
        <taxon>fabids</taxon>
        <taxon>Rosales</taxon>
        <taxon>Cannabaceae</taxon>
        <taxon>Trema</taxon>
    </lineage>
</organism>
<dbReference type="InParanoid" id="A0A2P5DER8"/>
<dbReference type="EMBL" id="JXTC01000275">
    <property type="protein sequence ID" value="PON71750.1"/>
    <property type="molecule type" value="Genomic_DNA"/>
</dbReference>
<dbReference type="Proteomes" id="UP000237000">
    <property type="component" value="Unassembled WGS sequence"/>
</dbReference>
<accession>A0A2P5DER8</accession>
<keyword evidence="2" id="KW-1185">Reference proteome</keyword>
<proteinExistence type="predicted"/>
<protein>
    <submittedName>
        <fullName evidence="1">Uncharacterized protein</fullName>
    </submittedName>
</protein>
<evidence type="ECO:0000313" key="1">
    <source>
        <dbReference type="EMBL" id="PON71750.1"/>
    </source>
</evidence>
<sequence>MVSSSPSPSSALDAEDDHHDIPRAREAQAWIFGTCLGRASFLRVPHQTDSPRPLRIFLVEVEVLLLLAVTLTSLLSP</sequence>
<gene>
    <name evidence="1" type="ORF">TorRG33x02_253420</name>
</gene>